<sequence length="152" mass="16810">MTKSETGRIQDRIVLRSELSEMSRIFPWIEALASEYEIVESLQFAINLCLEEAVSNVIRHGYANQVGSFIAVHFLVSSEGNLVFTVDDDAPPFNPLEAQALPVLDEQGETRIGGHGIRLIRGFADMLEYEPTSTGNRLQIAFSKSVSPAPTK</sequence>
<dbReference type="Pfam" id="PF13581">
    <property type="entry name" value="HATPase_c_2"/>
    <property type="match status" value="1"/>
</dbReference>
<proteinExistence type="predicted"/>
<keyword evidence="3" id="KW-0418">Kinase</keyword>
<accession>A0A3R9NY10</accession>
<dbReference type="Gene3D" id="3.30.565.10">
    <property type="entry name" value="Histidine kinase-like ATPase, C-terminal domain"/>
    <property type="match status" value="1"/>
</dbReference>
<dbReference type="CDD" id="cd16936">
    <property type="entry name" value="HATPase_RsbW-like"/>
    <property type="match status" value="1"/>
</dbReference>
<dbReference type="InterPro" id="IPR036890">
    <property type="entry name" value="HATPase_C_sf"/>
</dbReference>
<dbReference type="Proteomes" id="UP000269669">
    <property type="component" value="Unassembled WGS sequence"/>
</dbReference>
<comment type="caution">
    <text evidence="3">The sequence shown here is derived from an EMBL/GenBank/DDBJ whole genome shotgun (WGS) entry which is preliminary data.</text>
</comment>
<dbReference type="PANTHER" id="PTHR35526:SF3">
    <property type="entry name" value="ANTI-SIGMA-F FACTOR RSBW"/>
    <property type="match status" value="1"/>
</dbReference>
<dbReference type="InterPro" id="IPR050267">
    <property type="entry name" value="Anti-sigma-factor_SerPK"/>
</dbReference>
<keyword evidence="3" id="KW-0808">Transferase</keyword>
<dbReference type="SUPFAM" id="SSF55874">
    <property type="entry name" value="ATPase domain of HSP90 chaperone/DNA topoisomerase II/histidine kinase"/>
    <property type="match status" value="1"/>
</dbReference>
<dbReference type="InterPro" id="IPR003594">
    <property type="entry name" value="HATPase_dom"/>
</dbReference>
<dbReference type="OrthoDB" id="9767435at2"/>
<evidence type="ECO:0000259" key="2">
    <source>
        <dbReference type="Pfam" id="PF13581"/>
    </source>
</evidence>
<evidence type="ECO:0000256" key="1">
    <source>
        <dbReference type="ARBA" id="ARBA00022527"/>
    </source>
</evidence>
<keyword evidence="4" id="KW-1185">Reference proteome</keyword>
<evidence type="ECO:0000313" key="3">
    <source>
        <dbReference type="EMBL" id="RSL16441.1"/>
    </source>
</evidence>
<dbReference type="EMBL" id="RSDW01000001">
    <property type="protein sequence ID" value="RSL16441.1"/>
    <property type="molecule type" value="Genomic_DNA"/>
</dbReference>
<reference evidence="3 4" key="1">
    <citation type="submission" date="2018-12" db="EMBL/GenBank/DDBJ databases">
        <title>Sequencing of bacterial isolates from soil warming experiment in Harvard Forest, Massachusetts, USA.</title>
        <authorList>
            <person name="Deangelis K."/>
        </authorList>
    </citation>
    <scope>NUCLEOTIDE SEQUENCE [LARGE SCALE GENOMIC DNA]</scope>
    <source>
        <strain evidence="3 4">EB153</strain>
    </source>
</reference>
<keyword evidence="1" id="KW-0723">Serine/threonine-protein kinase</keyword>
<organism evidence="3 4">
    <name type="scientific">Edaphobacter aggregans</name>
    <dbReference type="NCBI Taxonomy" id="570835"/>
    <lineage>
        <taxon>Bacteria</taxon>
        <taxon>Pseudomonadati</taxon>
        <taxon>Acidobacteriota</taxon>
        <taxon>Terriglobia</taxon>
        <taxon>Terriglobales</taxon>
        <taxon>Acidobacteriaceae</taxon>
        <taxon>Edaphobacter</taxon>
    </lineage>
</organism>
<dbReference type="PANTHER" id="PTHR35526">
    <property type="entry name" value="ANTI-SIGMA-F FACTOR RSBW-RELATED"/>
    <property type="match status" value="1"/>
</dbReference>
<gene>
    <name evidence="3" type="ORF">EDE15_1956</name>
</gene>
<evidence type="ECO:0000313" key="4">
    <source>
        <dbReference type="Proteomes" id="UP000269669"/>
    </source>
</evidence>
<dbReference type="RefSeq" id="WP_125485044.1">
    <property type="nucleotide sequence ID" value="NZ_RSDW01000001.1"/>
</dbReference>
<name>A0A3R9NY10_9BACT</name>
<dbReference type="GO" id="GO:0004674">
    <property type="term" value="F:protein serine/threonine kinase activity"/>
    <property type="evidence" value="ECO:0007669"/>
    <property type="project" value="UniProtKB-KW"/>
</dbReference>
<protein>
    <submittedName>
        <fullName evidence="3">Serine/threonine-protein kinase RsbW</fullName>
    </submittedName>
</protein>
<feature type="domain" description="Histidine kinase/HSP90-like ATPase" evidence="2">
    <location>
        <begin position="17"/>
        <end position="140"/>
    </location>
</feature>
<dbReference type="AlphaFoldDB" id="A0A3R9NY10"/>